<dbReference type="Proteomes" id="UP001164420">
    <property type="component" value="Unassembled WGS sequence"/>
</dbReference>
<organism evidence="2 3">
    <name type="scientific">Ralstonia mojiangensis</name>
    <dbReference type="NCBI Taxonomy" id="2953895"/>
    <lineage>
        <taxon>Bacteria</taxon>
        <taxon>Pseudomonadati</taxon>
        <taxon>Pseudomonadota</taxon>
        <taxon>Betaproteobacteria</taxon>
        <taxon>Burkholderiales</taxon>
        <taxon>Burkholderiaceae</taxon>
        <taxon>Ralstonia</taxon>
    </lineage>
</organism>
<gene>
    <name evidence="2" type="ORF">N5I87_20340</name>
    <name evidence="1" type="ORF">N5J06_16735</name>
</gene>
<sequence>MIAPMLDYQPDVLAPRAAVQRIRARAMSDQPLRINPRLRFGQSEQGWLLHVEDPDRRIGRTFAVSPNVWSSLRRMLPGDVAPSMDPFMHNVLVDAGVLVSAAQIDAAQAPALEAARASFARENYGVVTDALHPYEVAVLRRYLRHGVRSGAIRFGDPQVPRRYRAHNDPMLRTLQARLTPLISHVVGALVKPSYAYLAAYTQGAVLHRHVDRPQCEYSLTIAVDYTPEPTLEASWPIRLGLPDAEVLVYQSLGDALVYAGPRVVHFREALPEGHISTSLLLHYVNLNFRGSLN</sequence>
<evidence type="ECO:0008006" key="5">
    <source>
        <dbReference type="Google" id="ProtNLM"/>
    </source>
</evidence>
<name>A0AAE3I6D1_9RALS</name>
<protein>
    <recommendedName>
        <fullName evidence="5">2OG-Fe(II) oxygenase</fullName>
    </recommendedName>
</protein>
<reference evidence="2" key="2">
    <citation type="submission" date="2023-02" db="EMBL/GenBank/DDBJ databases">
        <authorList>
            <person name="Lu C.-H."/>
        </authorList>
    </citation>
    <scope>NUCLEOTIDE SEQUENCE</scope>
    <source>
        <strain evidence="2">22TCCZM01-4</strain>
        <strain evidence="1">22TCJT01-1</strain>
    </source>
</reference>
<evidence type="ECO:0000313" key="4">
    <source>
        <dbReference type="Proteomes" id="UP001164420"/>
    </source>
</evidence>
<dbReference type="AlphaFoldDB" id="A0AAE3I6D1"/>
<accession>A0AAE3I6D1</accession>
<proteinExistence type="predicted"/>
<keyword evidence="4" id="KW-1185">Reference proteome</keyword>
<comment type="caution">
    <text evidence="2">The sequence shown here is derived from an EMBL/GenBank/DDBJ whole genome shotgun (WGS) entry which is preliminary data.</text>
</comment>
<dbReference type="EMBL" id="JAOCQJ010000005">
    <property type="protein sequence ID" value="MCT7318374.1"/>
    <property type="molecule type" value="Genomic_DNA"/>
</dbReference>
<evidence type="ECO:0000313" key="1">
    <source>
        <dbReference type="EMBL" id="MCT7312617.1"/>
    </source>
</evidence>
<dbReference type="EMBL" id="JAOCQI010000002">
    <property type="protein sequence ID" value="MCT7312617.1"/>
    <property type="molecule type" value="Genomic_DNA"/>
</dbReference>
<evidence type="ECO:0000313" key="2">
    <source>
        <dbReference type="EMBL" id="MCT7318374.1"/>
    </source>
</evidence>
<dbReference type="RefSeq" id="WP_260772623.1">
    <property type="nucleotide sequence ID" value="NZ_JAOCQH010000003.1"/>
</dbReference>
<dbReference type="Proteomes" id="UP001164374">
    <property type="component" value="Unassembled WGS sequence"/>
</dbReference>
<reference evidence="2 4" key="1">
    <citation type="journal article" date="2023" name="Front. Microbiol.">
        <title>Ralstonia chuxiongensis sp. nov., Ralstonia mojiangensis sp. nov., and Ralstonia soli sp. nov., isolated from tobacco fields, are three novel species in the family Burkholderiaceae.</title>
        <authorList>
            <person name="Lu C.H."/>
            <person name="Zhang Y.Y."/>
            <person name="Jiang N."/>
            <person name="Chen W."/>
            <person name="Shao X."/>
            <person name="Zhao Z.M."/>
            <person name="Lu W.L."/>
            <person name="Hu X."/>
            <person name="Xi Y.X."/>
            <person name="Zou S.Y."/>
            <person name="Wei Q.J."/>
            <person name="Lin Z.L."/>
            <person name="Gong L."/>
            <person name="Gai X.T."/>
            <person name="Zhang L.Q."/>
            <person name="Li J.Y."/>
            <person name="Jin Y."/>
            <person name="Xia Z.Y."/>
        </authorList>
    </citation>
    <scope>NUCLEOTIDE SEQUENCE</scope>
    <source>
        <strain evidence="2">22TCCZM01-4</strain>
        <strain evidence="1 4">22TCJT01-1</strain>
    </source>
</reference>
<evidence type="ECO:0000313" key="3">
    <source>
        <dbReference type="Proteomes" id="UP001164374"/>
    </source>
</evidence>